<dbReference type="PROSITE" id="PS51385">
    <property type="entry name" value="YJEF_N"/>
    <property type="match status" value="1"/>
</dbReference>
<feature type="binding site" evidence="13">
    <location>
        <position position="194"/>
    </location>
    <ligand>
        <name>(6S)-NADPHX</name>
        <dbReference type="ChEBI" id="CHEBI:64076"/>
    </ligand>
</feature>
<dbReference type="GO" id="GO:0052856">
    <property type="term" value="F:NAD(P)HX epimerase activity"/>
    <property type="evidence" value="ECO:0007669"/>
    <property type="project" value="UniProtKB-UniRule"/>
</dbReference>
<dbReference type="NCBIfam" id="TIGR00197">
    <property type="entry name" value="yjeF_nterm"/>
    <property type="match status" value="1"/>
</dbReference>
<gene>
    <name evidence="15" type="ORF">Rsub_03057</name>
</gene>
<dbReference type="InterPro" id="IPR012349">
    <property type="entry name" value="Split_barrel_FMN-bd"/>
</dbReference>
<dbReference type="Pfam" id="PF01243">
    <property type="entry name" value="PNPOx_N"/>
    <property type="match status" value="1"/>
</dbReference>
<protein>
    <recommendedName>
        <fullName evidence="13">NAD(P)H-hydrate epimerase</fullName>
        <ecNumber evidence="13">5.1.99.6</ecNumber>
    </recommendedName>
    <alternativeName>
        <fullName evidence="13">NAD(P)HX epimerase</fullName>
    </alternativeName>
</protein>
<evidence type="ECO:0000256" key="4">
    <source>
        <dbReference type="ARBA" id="ARBA00005037"/>
    </source>
</evidence>
<dbReference type="GO" id="GO:0046872">
    <property type="term" value="F:metal ion binding"/>
    <property type="evidence" value="ECO:0007669"/>
    <property type="project" value="UniProtKB-KW"/>
</dbReference>
<comment type="subunit">
    <text evidence="6">Homodimer.</text>
</comment>
<evidence type="ECO:0000313" key="15">
    <source>
        <dbReference type="EMBL" id="GBF90756.1"/>
    </source>
</evidence>
<dbReference type="GO" id="GO:0004733">
    <property type="term" value="F:pyridoxamine phosphate oxidase activity"/>
    <property type="evidence" value="ECO:0007669"/>
    <property type="project" value="UniProtKB-EC"/>
</dbReference>
<keyword evidence="16" id="KW-1185">Reference proteome</keyword>
<dbReference type="UniPathway" id="UPA01068">
    <property type="reaction ID" value="UER00304"/>
</dbReference>
<dbReference type="InterPro" id="IPR036652">
    <property type="entry name" value="YjeF_N_dom_sf"/>
</dbReference>
<evidence type="ECO:0000256" key="8">
    <source>
        <dbReference type="ARBA" id="ARBA00022643"/>
    </source>
</evidence>
<keyword evidence="13" id="KW-0520">NAD</keyword>
<dbReference type="EMBL" id="BDRX01000019">
    <property type="protein sequence ID" value="GBF90756.1"/>
    <property type="molecule type" value="Genomic_DNA"/>
</dbReference>
<evidence type="ECO:0000256" key="5">
    <source>
        <dbReference type="ARBA" id="ARBA00007301"/>
    </source>
</evidence>
<comment type="catalytic activity">
    <reaction evidence="13">
        <text>(6R)-NADPHX = (6S)-NADPHX</text>
        <dbReference type="Rhea" id="RHEA:32227"/>
        <dbReference type="ChEBI" id="CHEBI:64076"/>
        <dbReference type="ChEBI" id="CHEBI:64077"/>
        <dbReference type="EC" id="5.1.99.6"/>
    </reaction>
</comment>
<keyword evidence="7" id="KW-0285">Flavoprotein</keyword>
<dbReference type="SUPFAM" id="SSF50475">
    <property type="entry name" value="FMN-binding split barrel"/>
    <property type="match status" value="1"/>
</dbReference>
<evidence type="ECO:0000256" key="1">
    <source>
        <dbReference type="ARBA" id="ARBA00001917"/>
    </source>
</evidence>
<evidence type="ECO:0000256" key="3">
    <source>
        <dbReference type="ARBA" id="ARBA00004738"/>
    </source>
</evidence>
<dbReference type="Proteomes" id="UP000247498">
    <property type="component" value="Unassembled WGS sequence"/>
</dbReference>
<comment type="caution">
    <text evidence="15">The sequence shown here is derived from an EMBL/GenBank/DDBJ whole genome shotgun (WGS) entry which is preliminary data.</text>
</comment>
<reference evidence="15 16" key="1">
    <citation type="journal article" date="2018" name="Sci. Rep.">
        <title>Raphidocelis subcapitata (=Pseudokirchneriella subcapitata) provides an insight into genome evolution and environmental adaptations in the Sphaeropleales.</title>
        <authorList>
            <person name="Suzuki S."/>
            <person name="Yamaguchi H."/>
            <person name="Nakajima N."/>
            <person name="Kawachi M."/>
        </authorList>
    </citation>
    <scope>NUCLEOTIDE SEQUENCE [LARGE SCALE GENOMIC DNA]</scope>
    <source>
        <strain evidence="15 16">NIES-35</strain>
    </source>
</reference>
<dbReference type="InterPro" id="IPR004443">
    <property type="entry name" value="YjeF_N_dom"/>
</dbReference>
<keyword evidence="13" id="KW-0630">Potassium</keyword>
<dbReference type="Pfam" id="PF10590">
    <property type="entry name" value="PNP_phzG_C"/>
    <property type="match status" value="1"/>
</dbReference>
<comment type="catalytic activity">
    <reaction evidence="13">
        <text>(6R)-NADHX = (6S)-NADHX</text>
        <dbReference type="Rhea" id="RHEA:32215"/>
        <dbReference type="ChEBI" id="CHEBI:64074"/>
        <dbReference type="ChEBI" id="CHEBI:64075"/>
        <dbReference type="EC" id="5.1.99.6"/>
    </reaction>
</comment>
<keyword evidence="10" id="KW-0664">Pyridoxine biosynthesis</keyword>
<evidence type="ECO:0000256" key="7">
    <source>
        <dbReference type="ARBA" id="ARBA00022630"/>
    </source>
</evidence>
<organism evidence="15 16">
    <name type="scientific">Raphidocelis subcapitata</name>
    <dbReference type="NCBI Taxonomy" id="307507"/>
    <lineage>
        <taxon>Eukaryota</taxon>
        <taxon>Viridiplantae</taxon>
        <taxon>Chlorophyta</taxon>
        <taxon>core chlorophytes</taxon>
        <taxon>Chlorophyceae</taxon>
        <taxon>CS clade</taxon>
        <taxon>Sphaeropleales</taxon>
        <taxon>Selenastraceae</taxon>
        <taxon>Raphidocelis</taxon>
    </lineage>
</organism>
<keyword evidence="13" id="KW-0479">Metal-binding</keyword>
<dbReference type="InterPro" id="IPR011576">
    <property type="entry name" value="Pyridox_Oxase_N"/>
</dbReference>
<dbReference type="Pfam" id="PF03853">
    <property type="entry name" value="YjeF_N"/>
    <property type="match status" value="1"/>
</dbReference>
<evidence type="ECO:0000256" key="2">
    <source>
        <dbReference type="ARBA" id="ARBA00003691"/>
    </source>
</evidence>
<accession>A0A2V0NT02</accession>
<dbReference type="InterPro" id="IPR019576">
    <property type="entry name" value="Pyridoxamine_oxidase_dimer_C"/>
</dbReference>
<keyword evidence="13" id="KW-0413">Isomerase</keyword>
<evidence type="ECO:0000256" key="6">
    <source>
        <dbReference type="ARBA" id="ARBA00011738"/>
    </source>
</evidence>
<comment type="pathway">
    <text evidence="4">Cofactor metabolism; pyridoxal 5'-phosphate salvage; pyridoxal 5'-phosphate from pyridoxine 5'-phosphate: step 1/1.</text>
</comment>
<evidence type="ECO:0000256" key="9">
    <source>
        <dbReference type="ARBA" id="ARBA00023002"/>
    </source>
</evidence>
<dbReference type="FunFam" id="2.30.110.10:FF:000020">
    <property type="entry name" value="PNPO isoform 11"/>
    <property type="match status" value="1"/>
</dbReference>
<evidence type="ECO:0000256" key="11">
    <source>
        <dbReference type="ARBA" id="ARBA00050530"/>
    </source>
</evidence>
<dbReference type="FunCoup" id="A0A2V0NT02">
    <property type="interactions" value="517"/>
</dbReference>
<dbReference type="HAMAP" id="MF_01629">
    <property type="entry name" value="PdxH"/>
    <property type="match status" value="1"/>
</dbReference>
<comment type="function">
    <text evidence="13">Catalyzes the epimerization of the S- and R-forms of NAD(P)HX, a damaged form of NAD(P)H that is a result of enzymatic or heat-dependent hydration. This is a prerequisite for the S-specific NAD(P)H-hydrate dehydratase to allow the repair of both epimers of NAD(P)HX.</text>
</comment>
<comment type="function">
    <text evidence="2">Catalyzes the oxidation of either pyridoxine 5'-phosphate (PNP) or pyridoxamine 5'-phosphate (PMP) into pyridoxal 5'-phosphate (PLP).</text>
</comment>
<dbReference type="HAMAP" id="MF_01966">
    <property type="entry name" value="NADHX_epimerase"/>
    <property type="match status" value="1"/>
</dbReference>
<dbReference type="NCBIfam" id="TIGR00558">
    <property type="entry name" value="pdxH"/>
    <property type="match status" value="1"/>
</dbReference>
<proteinExistence type="inferred from homology"/>
<dbReference type="Gene3D" id="2.30.110.10">
    <property type="entry name" value="Electron Transport, Fmn-binding Protein, Chain A"/>
    <property type="match status" value="1"/>
</dbReference>
<feature type="binding site" evidence="13">
    <location>
        <position position="197"/>
    </location>
    <ligand>
        <name>K(+)</name>
        <dbReference type="ChEBI" id="CHEBI:29103"/>
    </ligand>
</feature>
<evidence type="ECO:0000256" key="12">
    <source>
        <dbReference type="ARBA" id="ARBA00052947"/>
    </source>
</evidence>
<feature type="binding site" evidence="13">
    <location>
        <begin position="163"/>
        <end position="169"/>
    </location>
    <ligand>
        <name>(6S)-NADPHX</name>
        <dbReference type="ChEBI" id="CHEBI:64076"/>
    </ligand>
</feature>
<dbReference type="InterPro" id="IPR019740">
    <property type="entry name" value="Pyridox_Oxase_CS"/>
</dbReference>
<dbReference type="PANTHER" id="PTHR10851">
    <property type="entry name" value="PYRIDOXINE-5-PHOSPHATE OXIDASE"/>
    <property type="match status" value="1"/>
</dbReference>
<dbReference type="AlphaFoldDB" id="A0A2V0NT02"/>
<dbReference type="SUPFAM" id="SSF64153">
    <property type="entry name" value="YjeF N-terminal domain-like"/>
    <property type="match status" value="1"/>
</dbReference>
<evidence type="ECO:0000256" key="13">
    <source>
        <dbReference type="HAMAP-Rule" id="MF_03159"/>
    </source>
</evidence>
<comment type="cofactor">
    <cofactor evidence="13">
        <name>K(+)</name>
        <dbReference type="ChEBI" id="CHEBI:29103"/>
    </cofactor>
    <text evidence="13">Binds 1 potassium ion per subunit.</text>
</comment>
<comment type="catalytic activity">
    <reaction evidence="11">
        <text>pyridoxamine 5'-phosphate + O2 + H2O = pyridoxal 5'-phosphate + H2O2 + NH4(+)</text>
        <dbReference type="Rhea" id="RHEA:15817"/>
        <dbReference type="ChEBI" id="CHEBI:15377"/>
        <dbReference type="ChEBI" id="CHEBI:15379"/>
        <dbReference type="ChEBI" id="CHEBI:16240"/>
        <dbReference type="ChEBI" id="CHEBI:28938"/>
        <dbReference type="ChEBI" id="CHEBI:58451"/>
        <dbReference type="ChEBI" id="CHEBI:597326"/>
        <dbReference type="EC" id="1.4.3.5"/>
    </reaction>
    <physiologicalReaction direction="left-to-right" evidence="11">
        <dbReference type="Rhea" id="RHEA:15818"/>
    </physiologicalReaction>
</comment>
<feature type="domain" description="YjeF N-terminal" evidence="14">
    <location>
        <begin position="16"/>
        <end position="252"/>
    </location>
</feature>
<feature type="binding site" evidence="13">
    <location>
        <position position="159"/>
    </location>
    <ligand>
        <name>K(+)</name>
        <dbReference type="ChEBI" id="CHEBI:29103"/>
    </ligand>
</feature>
<dbReference type="GO" id="GO:0010181">
    <property type="term" value="F:FMN binding"/>
    <property type="evidence" value="ECO:0007669"/>
    <property type="project" value="InterPro"/>
</dbReference>
<comment type="similarity">
    <text evidence="13">Belongs to the NnrE/AIBP family.</text>
</comment>
<dbReference type="OrthoDB" id="10064708at2759"/>
<dbReference type="InParanoid" id="A0A2V0NT02"/>
<keyword evidence="8" id="KW-0288">FMN</keyword>
<dbReference type="NCBIfam" id="NF004231">
    <property type="entry name" value="PRK05679.1"/>
    <property type="match status" value="1"/>
</dbReference>
<evidence type="ECO:0000259" key="14">
    <source>
        <dbReference type="PROSITE" id="PS51385"/>
    </source>
</evidence>
<keyword evidence="9" id="KW-0560">Oxidoreductase</keyword>
<name>A0A2V0NT02_9CHLO</name>
<dbReference type="PANTHER" id="PTHR10851:SF0">
    <property type="entry name" value="PYRIDOXINE-5'-PHOSPHATE OXIDASE"/>
    <property type="match status" value="1"/>
</dbReference>
<dbReference type="InterPro" id="IPR000659">
    <property type="entry name" value="Pyridox_Oxase"/>
</dbReference>
<feature type="binding site" evidence="13">
    <location>
        <position position="93"/>
    </location>
    <ligand>
        <name>K(+)</name>
        <dbReference type="ChEBI" id="CHEBI:29103"/>
    </ligand>
</feature>
<evidence type="ECO:0000313" key="16">
    <source>
        <dbReference type="Proteomes" id="UP000247498"/>
    </source>
</evidence>
<dbReference type="GO" id="GO:0008615">
    <property type="term" value="P:pyridoxine biosynthetic process"/>
    <property type="evidence" value="ECO:0007669"/>
    <property type="project" value="UniProtKB-KW"/>
</dbReference>
<feature type="binding site" evidence="13">
    <location>
        <begin position="92"/>
        <end position="96"/>
    </location>
    <ligand>
        <name>(6S)-NADPHX</name>
        <dbReference type="ChEBI" id="CHEBI:64076"/>
    </ligand>
</feature>
<dbReference type="PROSITE" id="PS01064">
    <property type="entry name" value="PYRIDOX_OXIDASE"/>
    <property type="match status" value="1"/>
</dbReference>
<evidence type="ECO:0000256" key="10">
    <source>
        <dbReference type="ARBA" id="ARBA00023096"/>
    </source>
</evidence>
<comment type="pathway">
    <text evidence="3">Cofactor metabolism; pyridoxal 5'-phosphate salvage; pyridoxal 5'-phosphate from pyridoxamine 5'-phosphate: step 1/1.</text>
</comment>
<dbReference type="EC" id="5.1.99.6" evidence="13"/>
<keyword evidence="13" id="KW-0547">Nucleotide-binding</keyword>
<comment type="caution">
    <text evidence="13">Lacks conserved residue(s) required for the propagation of feature annotation.</text>
</comment>
<dbReference type="STRING" id="307507.A0A2V0NT02"/>
<comment type="cofactor">
    <cofactor evidence="1">
        <name>FMN</name>
        <dbReference type="ChEBI" id="CHEBI:58210"/>
    </cofactor>
</comment>
<comment type="catalytic activity">
    <reaction evidence="12">
        <text>pyridoxine 5'-phosphate + O2 = pyridoxal 5'-phosphate + H2O2</text>
        <dbReference type="Rhea" id="RHEA:15149"/>
        <dbReference type="ChEBI" id="CHEBI:15379"/>
        <dbReference type="ChEBI" id="CHEBI:16240"/>
        <dbReference type="ChEBI" id="CHEBI:58589"/>
        <dbReference type="ChEBI" id="CHEBI:597326"/>
        <dbReference type="EC" id="1.4.3.5"/>
    </reaction>
    <physiologicalReaction direction="left-to-right" evidence="12">
        <dbReference type="Rhea" id="RHEA:15150"/>
    </physiologicalReaction>
</comment>
<comment type="similarity">
    <text evidence="5">Belongs to the pyridoxamine 5'-phosphate oxidase family.</text>
</comment>
<sequence length="544" mass="56859">MATPGAPITYLSQRDAAALDEELMGPLGFSVDQLMELAGLSVACAVAAEFPIGGPAAGGGAAVGAAGGAAGAGAAAAAAAGRRVAVLAGPGNNGGDGLVAARHLWHFGYAPTICYPRPTDRPLYNGLVTQCKSLGIPFIPPEELLGGAPLRERFDVVLDALFGFSFKGQPRPPFDAVLQALKPEASPPPIVSVDIPSGWDVEAGDAAGGGLRPAVLVSLTAPKLCARHFEGVHYLGGRFVPPAIRDKYGLRLPPYPGTAQCVRLGPATAAGAAPGPSAPAGFDLWDAPPEAAARAASEAARAASAAAARAASEAAALASEAARAASEAVARAPADMRIKYEAGTLTEGDLDPDPIRQFDRWFKEAAADPAIQEPNAIAVASADSGGAVSVRMVLLKQYDERGFCFFTNYNSRKGRELQANGRAAFTQWWDRLQRQVRVEGVVQRMSEEESEAYFATRPRASQIGAWVSEQSAPAPGGRAQLEAREREVEARFATGPVPKPPHWGGFRIVPDAVEFWQGRSGRLHDRLRYARAPGGGWGVERLQP</sequence>
<dbReference type="Gene3D" id="3.40.50.10260">
    <property type="entry name" value="YjeF N-terminal domain"/>
    <property type="match status" value="1"/>
</dbReference>